<evidence type="ECO:0000313" key="2">
    <source>
        <dbReference type="Proteomes" id="UP001189429"/>
    </source>
</evidence>
<gene>
    <name evidence="1" type="ORF">PCOR1329_LOCUS19794</name>
</gene>
<reference evidence="1" key="1">
    <citation type="submission" date="2023-10" db="EMBL/GenBank/DDBJ databases">
        <authorList>
            <person name="Chen Y."/>
            <person name="Shah S."/>
            <person name="Dougan E. K."/>
            <person name="Thang M."/>
            <person name="Chan C."/>
        </authorList>
    </citation>
    <scope>NUCLEOTIDE SEQUENCE [LARGE SCALE GENOMIC DNA]</scope>
</reference>
<sequence>MDEEESDPDIGDEHIRILCSEVVSERLVTLQRSMDDAVGKSVKSAVETEAGSIASAFQRDFDSCFEKCQKDLQAFPGKLDQQIRNSVAPKLDELPREVTARCDDLKRDVLLVDQKVETHAKLLAEMQEQTTKLQSALVEANSARPAPKNLAGIIQFDRDTDPTIIKLNAGKLVSRQAVIEIIPPWLAEHNIEESNWNIDSPDHLSKMFTMRLTGAAGLASRRVQKLLSSLRLSSSSRREFEVAAQYGGAARLHVSGDKNPKQIKLELTGRKMRNKLQDIYGREQKISLTEIVIEVLPGREATRIMWNPGTIAKFGVSKETVVEAAQEIIQPDSGPAWCL</sequence>
<dbReference type="Proteomes" id="UP001189429">
    <property type="component" value="Unassembled WGS sequence"/>
</dbReference>
<organism evidence="1 2">
    <name type="scientific">Prorocentrum cordatum</name>
    <dbReference type="NCBI Taxonomy" id="2364126"/>
    <lineage>
        <taxon>Eukaryota</taxon>
        <taxon>Sar</taxon>
        <taxon>Alveolata</taxon>
        <taxon>Dinophyceae</taxon>
        <taxon>Prorocentrales</taxon>
        <taxon>Prorocentraceae</taxon>
        <taxon>Prorocentrum</taxon>
    </lineage>
</organism>
<comment type="caution">
    <text evidence="1">The sequence shown here is derived from an EMBL/GenBank/DDBJ whole genome shotgun (WGS) entry which is preliminary data.</text>
</comment>
<proteinExistence type="predicted"/>
<evidence type="ECO:0000313" key="1">
    <source>
        <dbReference type="EMBL" id="CAK0817074.1"/>
    </source>
</evidence>
<dbReference type="EMBL" id="CAUYUJ010006347">
    <property type="protein sequence ID" value="CAK0817074.1"/>
    <property type="molecule type" value="Genomic_DNA"/>
</dbReference>
<accession>A0ABN9RK61</accession>
<keyword evidence="2" id="KW-1185">Reference proteome</keyword>
<name>A0ABN9RK61_9DINO</name>
<protein>
    <submittedName>
        <fullName evidence="1">Uncharacterized protein</fullName>
    </submittedName>
</protein>